<dbReference type="PANTHER" id="PTHR47933">
    <property type="entry name" value="PENTATRICOPEPTIDE REPEAT-CONTAINING PROTEIN 1, MITOCHONDRIAL"/>
    <property type="match status" value="1"/>
</dbReference>
<feature type="repeat" description="PPR" evidence="3">
    <location>
        <begin position="320"/>
        <end position="354"/>
    </location>
</feature>
<dbReference type="InterPro" id="IPR051240">
    <property type="entry name" value="Mito_RNA-Proc/Resp"/>
</dbReference>
<feature type="repeat" description="PPR" evidence="3">
    <location>
        <begin position="285"/>
        <end position="319"/>
    </location>
</feature>
<reference evidence="4" key="1">
    <citation type="journal article" date="2018" name="Molecules">
        <title>The Pentatricopeptide Repeat Gene Family in Salvia miltiorrhiza: Genome-Wide Characterization and Expression Analysis.</title>
        <authorList>
            <person name="Li H."/>
            <person name="Li C."/>
            <person name="Deng Y."/>
            <person name="Jiang X."/>
            <person name="Lu S."/>
        </authorList>
    </citation>
    <scope>NUCLEOTIDE SEQUENCE</scope>
</reference>
<proteinExistence type="evidence at transcript level"/>
<reference evidence="4" key="2">
    <citation type="submission" date="2018-02" db="EMBL/GenBank/DDBJ databases">
        <authorList>
            <person name="Li H.Q."/>
            <person name="Lu S.F."/>
        </authorList>
    </citation>
    <scope>NUCLEOTIDE SEQUENCE</scope>
</reference>
<evidence type="ECO:0000256" key="2">
    <source>
        <dbReference type="ARBA" id="ARBA00022737"/>
    </source>
</evidence>
<feature type="repeat" description="PPR" evidence="3">
    <location>
        <begin position="426"/>
        <end position="460"/>
    </location>
</feature>
<dbReference type="NCBIfam" id="TIGR00756">
    <property type="entry name" value="PPR"/>
    <property type="match status" value="9"/>
</dbReference>
<evidence type="ECO:0000313" key="4">
    <source>
        <dbReference type="EMBL" id="AYM00784.1"/>
    </source>
</evidence>
<evidence type="ECO:0000256" key="3">
    <source>
        <dbReference type="PROSITE-ProRule" id="PRU00708"/>
    </source>
</evidence>
<dbReference type="InterPro" id="IPR002885">
    <property type="entry name" value="PPR_rpt"/>
</dbReference>
<dbReference type="AlphaFoldDB" id="A0A678WEB8"/>
<dbReference type="PANTHER" id="PTHR47933:SF11">
    <property type="entry name" value="PENTATRICOPEPTIDE REPEAT-CONTAINING PROTEIN 2"/>
    <property type="match status" value="1"/>
</dbReference>
<feature type="repeat" description="PPR" evidence="3">
    <location>
        <begin position="355"/>
        <end position="389"/>
    </location>
</feature>
<dbReference type="InterPro" id="IPR011990">
    <property type="entry name" value="TPR-like_helical_dom_sf"/>
</dbReference>
<comment type="similarity">
    <text evidence="1">Belongs to the PPR family. P subfamily.</text>
</comment>
<dbReference type="EMBL" id="MH004784">
    <property type="protein sequence ID" value="AYM00784.1"/>
    <property type="molecule type" value="mRNA"/>
</dbReference>
<dbReference type="GO" id="GO:0003729">
    <property type="term" value="F:mRNA binding"/>
    <property type="evidence" value="ECO:0007669"/>
    <property type="project" value="TreeGrafter"/>
</dbReference>
<sequence length="550" mass="62088">MEFWHQRTMISKALSTALFHSQPRSESPNPSPSSTQWFVKVVFTLCARHPQSLAILNSDYFRNNLDPFVAYGVIYLLNSKLDEPNLACSFFSYSRLNLNVMHTESTFDLLLRSLCRANLVDFAKTVYDYMRADRIVPDKSLLDYLVTSFSHAGKFGVAEDILIARAELCNHRDETVNPFVYNKFLSLLISRNQVDKAVLFFTSRMLKLRGFRPDNFTFNIVMRGMCLTGKVDKAFELFDVMRSFGCYPDLVTYNTLINGLCRVGNADRAQELLREIQCRCEFSPDVVSYTSVISGYCKSGKMEDAATLFHEMIDRGIRPNLFSFNVVIDGFGKKGDIASALKIYERMVSSHVRPDVVTLTSLIEGHSRVGDMDQCMKLLDEMNKRNVSPNAYAFSIIINGLCKGNRLNEACSLLRQLNGRKDIIPQPFIYNPVIDVLCKAGKIDEANAIVLEMEAKGCTHDKMTYTILILGHCMKGRPSEAIKLYKKMLSTGCAPDSITINSLVSCLRKAGMRHEANEIEKNALNNVQTCSLSSERTTEFRINFKIPAAA</sequence>
<feature type="repeat" description="PPR" evidence="3">
    <location>
        <begin position="103"/>
        <end position="137"/>
    </location>
</feature>
<organism evidence="4">
    <name type="scientific">Salvia miltiorrhiza</name>
    <name type="common">Chinese sage</name>
    <dbReference type="NCBI Taxonomy" id="226208"/>
    <lineage>
        <taxon>Eukaryota</taxon>
        <taxon>Viridiplantae</taxon>
        <taxon>Streptophyta</taxon>
        <taxon>Embryophyta</taxon>
        <taxon>Tracheophyta</taxon>
        <taxon>Spermatophyta</taxon>
        <taxon>Magnoliopsida</taxon>
        <taxon>eudicotyledons</taxon>
        <taxon>Gunneridae</taxon>
        <taxon>Pentapetalae</taxon>
        <taxon>asterids</taxon>
        <taxon>lamiids</taxon>
        <taxon>Lamiales</taxon>
        <taxon>Lamiaceae</taxon>
        <taxon>Nepetoideae</taxon>
        <taxon>Mentheae</taxon>
        <taxon>Salviinae</taxon>
        <taxon>Salvia</taxon>
        <taxon>Salvia incertae sedis</taxon>
    </lineage>
</organism>
<feature type="repeat" description="PPR" evidence="3">
    <location>
        <begin position="214"/>
        <end position="248"/>
    </location>
</feature>
<dbReference type="Pfam" id="PF13041">
    <property type="entry name" value="PPR_2"/>
    <property type="match status" value="4"/>
</dbReference>
<dbReference type="Gene3D" id="1.25.40.10">
    <property type="entry name" value="Tetratricopeptide repeat domain"/>
    <property type="match status" value="5"/>
</dbReference>
<evidence type="ECO:0000256" key="1">
    <source>
        <dbReference type="ARBA" id="ARBA00007626"/>
    </source>
</evidence>
<protein>
    <submittedName>
        <fullName evidence="4">Pentatricopeptide repeat protein</fullName>
    </submittedName>
</protein>
<dbReference type="Pfam" id="PF01535">
    <property type="entry name" value="PPR"/>
    <property type="match status" value="2"/>
</dbReference>
<name>A0A678WEB8_SALMI</name>
<dbReference type="PROSITE" id="PS51375">
    <property type="entry name" value="PPR"/>
    <property type="match status" value="8"/>
</dbReference>
<accession>A0A678WEB8</accession>
<keyword evidence="2" id="KW-0677">Repeat</keyword>
<feature type="repeat" description="PPR" evidence="3">
    <location>
        <begin position="461"/>
        <end position="495"/>
    </location>
</feature>
<feature type="repeat" description="PPR" evidence="3">
    <location>
        <begin position="249"/>
        <end position="279"/>
    </location>
</feature>